<dbReference type="EMBL" id="JADBEK010000001">
    <property type="protein sequence ID" value="MBE1584399.1"/>
    <property type="molecule type" value="Genomic_DNA"/>
</dbReference>
<keyword evidence="3" id="KW-1185">Reference proteome</keyword>
<dbReference type="InterPro" id="IPR039564">
    <property type="entry name" value="Peptidase_C39-like"/>
</dbReference>
<protein>
    <recommendedName>
        <fullName evidence="1">Peptidase C39-like domain-containing protein</fullName>
    </recommendedName>
</protein>
<dbReference type="Pfam" id="PF13529">
    <property type="entry name" value="Peptidase_C39_2"/>
    <property type="match status" value="1"/>
</dbReference>
<reference evidence="2 3" key="1">
    <citation type="submission" date="2020-10" db="EMBL/GenBank/DDBJ databases">
        <title>Sequencing the genomes of 1000 actinobacteria strains.</title>
        <authorList>
            <person name="Klenk H.-P."/>
        </authorList>
    </citation>
    <scope>NUCLEOTIDE SEQUENCE [LARGE SCALE GENOMIC DNA]</scope>
    <source>
        <strain evidence="2 3">DSM 43173</strain>
    </source>
</reference>
<gene>
    <name evidence="2" type="ORF">H4W80_002657</name>
</gene>
<dbReference type="Gene3D" id="3.90.70.10">
    <property type="entry name" value="Cysteine proteinases"/>
    <property type="match status" value="1"/>
</dbReference>
<name>A0ABR9LUS4_9ACTN</name>
<evidence type="ECO:0000259" key="1">
    <source>
        <dbReference type="Pfam" id="PF13529"/>
    </source>
</evidence>
<organism evidence="2 3">
    <name type="scientific">Nonomuraea angiospora</name>
    <dbReference type="NCBI Taxonomy" id="46172"/>
    <lineage>
        <taxon>Bacteria</taxon>
        <taxon>Bacillati</taxon>
        <taxon>Actinomycetota</taxon>
        <taxon>Actinomycetes</taxon>
        <taxon>Streptosporangiales</taxon>
        <taxon>Streptosporangiaceae</taxon>
        <taxon>Nonomuraea</taxon>
    </lineage>
</organism>
<proteinExistence type="predicted"/>
<dbReference type="Proteomes" id="UP000633509">
    <property type="component" value="Unassembled WGS sequence"/>
</dbReference>
<evidence type="ECO:0000313" key="2">
    <source>
        <dbReference type="EMBL" id="MBE1584399.1"/>
    </source>
</evidence>
<comment type="caution">
    <text evidence="2">The sequence shown here is derived from an EMBL/GenBank/DDBJ whole genome shotgun (WGS) entry which is preliminary data.</text>
</comment>
<evidence type="ECO:0000313" key="3">
    <source>
        <dbReference type="Proteomes" id="UP000633509"/>
    </source>
</evidence>
<sequence>MIKSLGSTYWSWRQYQEKTYWCWNATTISIANFYANARAWTQCGFATAVLNRKDSRLAAQQPFQCCPDGALRGDCNQGWWPDAGPLQQAGVYVPAPDDARNCLDWVEAPGWVQIRRFPALTKNEVKAEIDAGRPIMMNIGWGGGLSGHIVNIWGYSYRPETGELVHVWVHDPWQGTHGTYAGQENDPIMWVAWETLFGGYPGGPNGTWNRTFKTRRN</sequence>
<dbReference type="RefSeq" id="WP_192785335.1">
    <property type="nucleotide sequence ID" value="NZ_JADBEK010000001.1"/>
</dbReference>
<accession>A0ABR9LUS4</accession>
<feature type="domain" description="Peptidase C39-like" evidence="1">
    <location>
        <begin position="14"/>
        <end position="173"/>
    </location>
</feature>